<dbReference type="EMBL" id="FOQD01000009">
    <property type="protein sequence ID" value="SFI46289.1"/>
    <property type="molecule type" value="Genomic_DNA"/>
</dbReference>
<feature type="signal peptide" evidence="1">
    <location>
        <begin position="1"/>
        <end position="22"/>
    </location>
</feature>
<evidence type="ECO:0008006" key="4">
    <source>
        <dbReference type="Google" id="ProtNLM"/>
    </source>
</evidence>
<proteinExistence type="predicted"/>
<dbReference type="AlphaFoldDB" id="A0A1I3IEJ8"/>
<feature type="chain" id="PRO_5011595244" description="Carboxypeptidase regulatory-like domain-containing protein" evidence="1">
    <location>
        <begin position="23"/>
        <end position="147"/>
    </location>
</feature>
<evidence type="ECO:0000313" key="2">
    <source>
        <dbReference type="EMBL" id="SFI46289.1"/>
    </source>
</evidence>
<dbReference type="RefSeq" id="WP_139228449.1">
    <property type="nucleotide sequence ID" value="NZ_FOQD01000009.1"/>
</dbReference>
<dbReference type="PROSITE" id="PS51257">
    <property type="entry name" value="PROKAR_LIPOPROTEIN"/>
    <property type="match status" value="1"/>
</dbReference>
<dbReference type="Proteomes" id="UP000199518">
    <property type="component" value="Unassembled WGS sequence"/>
</dbReference>
<organism evidence="2 3">
    <name type="scientific">Planctomicrobium piriforme</name>
    <dbReference type="NCBI Taxonomy" id="1576369"/>
    <lineage>
        <taxon>Bacteria</taxon>
        <taxon>Pseudomonadati</taxon>
        <taxon>Planctomycetota</taxon>
        <taxon>Planctomycetia</taxon>
        <taxon>Planctomycetales</taxon>
        <taxon>Planctomycetaceae</taxon>
        <taxon>Planctomicrobium</taxon>
    </lineage>
</organism>
<gene>
    <name evidence="2" type="ORF">SAMN05421753_10986</name>
</gene>
<name>A0A1I3IEJ8_9PLAN</name>
<keyword evidence="1" id="KW-0732">Signal</keyword>
<keyword evidence="3" id="KW-1185">Reference proteome</keyword>
<protein>
    <recommendedName>
        <fullName evidence="4">Carboxypeptidase regulatory-like domain-containing protein</fullName>
    </recommendedName>
</protein>
<evidence type="ECO:0000256" key="1">
    <source>
        <dbReference type="SAM" id="SignalP"/>
    </source>
</evidence>
<dbReference type="OrthoDB" id="289368at2"/>
<reference evidence="3" key="1">
    <citation type="submission" date="2016-10" db="EMBL/GenBank/DDBJ databases">
        <authorList>
            <person name="Varghese N."/>
            <person name="Submissions S."/>
        </authorList>
    </citation>
    <scope>NUCLEOTIDE SEQUENCE [LARGE SCALE GENOMIC DNA]</scope>
    <source>
        <strain evidence="3">DSM 26348</strain>
    </source>
</reference>
<dbReference type="STRING" id="1576369.SAMN05421753_10986"/>
<accession>A0A1I3IEJ8</accession>
<sequence>MRQLINNFSTMLCSSLLCLVLAGCGGSKKLEFQQAAVKGAVSYKGAPLETGLIRFIPDTKPVKGQVAGKMAFANIERGTYSIPVERGATVGVNRIEIISNRETGKATQIENSLVKEVTQILPAKYNTESTLSVDVKPGENTQDFNLD</sequence>
<evidence type="ECO:0000313" key="3">
    <source>
        <dbReference type="Proteomes" id="UP000199518"/>
    </source>
</evidence>